<evidence type="ECO:0000313" key="2">
    <source>
        <dbReference type="Proteomes" id="UP000061512"/>
    </source>
</evidence>
<protein>
    <recommendedName>
        <fullName evidence="3">DUF1326 domain-containing protein</fullName>
    </recommendedName>
</protein>
<accession>A0A132ERN7</accession>
<dbReference type="EMBL" id="LPJX01000071">
    <property type="protein sequence ID" value="KWF56904.1"/>
    <property type="molecule type" value="Genomic_DNA"/>
</dbReference>
<dbReference type="Proteomes" id="UP000061512">
    <property type="component" value="Unassembled WGS sequence"/>
</dbReference>
<dbReference type="Pfam" id="PF07040">
    <property type="entry name" value="DUF1326"/>
    <property type="match status" value="1"/>
</dbReference>
<proteinExistence type="predicted"/>
<evidence type="ECO:0008006" key="3">
    <source>
        <dbReference type="Google" id="ProtNLM"/>
    </source>
</evidence>
<dbReference type="RefSeq" id="WP_060300776.1">
    <property type="nucleotide sequence ID" value="NZ_LPJX01000071.1"/>
</dbReference>
<dbReference type="InterPro" id="IPR009758">
    <property type="entry name" value="DUF1326"/>
</dbReference>
<comment type="caution">
    <text evidence="1">The sequence shown here is derived from an EMBL/GenBank/DDBJ whole genome shotgun (WGS) entry which is preliminary data.</text>
</comment>
<sequence>MSYSLEGRILEVCDCKVLCPCWIGEDPDNGTCKATVAYHYDKGAVDGVDISGLTVACAAFLPGNVLQGNWRVILFIDERATDAQYEALASVYRGEHGGPIADFAQLFGEIVAIERAPIAFDVQEGKGTLKVGSATYAELEPYLGPTGEPTKLVESIFSTIPGSPAFVGKAGTFRMHEPKLDIDVDLHGHNAIQGYFAFQS</sequence>
<organism evidence="1 2">
    <name type="scientific">Burkholderia pseudomultivorans</name>
    <dbReference type="NCBI Taxonomy" id="1207504"/>
    <lineage>
        <taxon>Bacteria</taxon>
        <taxon>Pseudomonadati</taxon>
        <taxon>Pseudomonadota</taxon>
        <taxon>Betaproteobacteria</taxon>
        <taxon>Burkholderiales</taxon>
        <taxon>Burkholderiaceae</taxon>
        <taxon>Burkholderia</taxon>
        <taxon>Burkholderia cepacia complex</taxon>
    </lineage>
</organism>
<reference evidence="1 2" key="1">
    <citation type="submission" date="2015-11" db="EMBL/GenBank/DDBJ databases">
        <title>Expanding the genomic diversity of Burkholderia species for the development of highly accurate diagnostics.</title>
        <authorList>
            <person name="Sahl J."/>
            <person name="Keim P."/>
            <person name="Wagner D."/>
        </authorList>
    </citation>
    <scope>NUCLEOTIDE SEQUENCE [LARGE SCALE GENOMIC DNA]</scope>
    <source>
        <strain evidence="1 2">MSMB574WGS</strain>
    </source>
</reference>
<gene>
    <name evidence="1" type="ORF">WT57_32305</name>
</gene>
<evidence type="ECO:0000313" key="1">
    <source>
        <dbReference type="EMBL" id="KWF56904.1"/>
    </source>
</evidence>
<name>A0A132ERN7_9BURK</name>
<dbReference type="AlphaFoldDB" id="A0A132ERN7"/>